<dbReference type="SUPFAM" id="SSF46785">
    <property type="entry name" value="Winged helix' DNA-binding domain"/>
    <property type="match status" value="1"/>
</dbReference>
<organism evidence="5 6">
    <name type="scientific">Geoalkalibacter subterraneus</name>
    <dbReference type="NCBI Taxonomy" id="483547"/>
    <lineage>
        <taxon>Bacteria</taxon>
        <taxon>Pseudomonadati</taxon>
        <taxon>Thermodesulfobacteriota</taxon>
        <taxon>Desulfuromonadia</taxon>
        <taxon>Desulfuromonadales</taxon>
        <taxon>Geoalkalibacteraceae</taxon>
        <taxon>Geoalkalibacter</taxon>
    </lineage>
</organism>
<evidence type="ECO:0000256" key="2">
    <source>
        <dbReference type="ARBA" id="ARBA00023125"/>
    </source>
</evidence>
<dbReference type="PANTHER" id="PTHR33154">
    <property type="entry name" value="TRANSCRIPTIONAL REGULATOR, ARSR FAMILY"/>
    <property type="match status" value="1"/>
</dbReference>
<keyword evidence="1" id="KW-0805">Transcription regulation</keyword>
<dbReference type="PRINTS" id="PR00778">
    <property type="entry name" value="HTHARSR"/>
</dbReference>
<sequence length="110" mass="12279">MNPDRKAHLEARAQVLKAMAHPTRLLLIEELSVAERCVRELTDAAGADISTVSKHLTVLREAALVAAEKRGNQVFYRLRVPCILNFFDCVESVLKSRAREHAVFLEPEAG</sequence>
<dbReference type="GO" id="GO:0003677">
    <property type="term" value="F:DNA binding"/>
    <property type="evidence" value="ECO:0007669"/>
    <property type="project" value="UniProtKB-KW"/>
</dbReference>
<dbReference type="InterPro" id="IPR036390">
    <property type="entry name" value="WH_DNA-bd_sf"/>
</dbReference>
<evidence type="ECO:0000259" key="4">
    <source>
        <dbReference type="PROSITE" id="PS50987"/>
    </source>
</evidence>
<dbReference type="GO" id="GO:0003700">
    <property type="term" value="F:DNA-binding transcription factor activity"/>
    <property type="evidence" value="ECO:0007669"/>
    <property type="project" value="InterPro"/>
</dbReference>
<dbReference type="STRING" id="483547.GSUB_11295"/>
<dbReference type="Proteomes" id="UP000035036">
    <property type="component" value="Chromosome"/>
</dbReference>
<proteinExistence type="predicted"/>
<dbReference type="Pfam" id="PF01022">
    <property type="entry name" value="HTH_5"/>
    <property type="match status" value="1"/>
</dbReference>
<dbReference type="SMART" id="SM00418">
    <property type="entry name" value="HTH_ARSR"/>
    <property type="match status" value="1"/>
</dbReference>
<accession>A0A0B5FQZ3</accession>
<evidence type="ECO:0000256" key="1">
    <source>
        <dbReference type="ARBA" id="ARBA00023015"/>
    </source>
</evidence>
<dbReference type="EMBL" id="CP010311">
    <property type="protein sequence ID" value="AJF07034.1"/>
    <property type="molecule type" value="Genomic_DNA"/>
</dbReference>
<dbReference type="AlphaFoldDB" id="A0A0B5FQZ3"/>
<dbReference type="RefSeq" id="WP_040200875.1">
    <property type="nucleotide sequence ID" value="NZ_CP010311.1"/>
</dbReference>
<keyword evidence="3" id="KW-0804">Transcription</keyword>
<dbReference type="CDD" id="cd00090">
    <property type="entry name" value="HTH_ARSR"/>
    <property type="match status" value="1"/>
</dbReference>
<reference evidence="5 6" key="1">
    <citation type="journal article" date="2015" name="Genome Announc.">
        <title>Genomes of Geoalkalibacter ferrihydriticus Z-0531T and Geoalkalibacter subterraneus Red1T, Two Haloalkaliphilic Metal-Reducing Deltaproteobacteria.</title>
        <authorList>
            <person name="Badalamenti J.P."/>
            <person name="Krajmalnik-Brown R."/>
            <person name="Torres C.I."/>
            <person name="Bond D.R."/>
        </authorList>
    </citation>
    <scope>NUCLEOTIDE SEQUENCE [LARGE SCALE GENOMIC DNA]</scope>
    <source>
        <strain evidence="5 6">Red1</strain>
    </source>
</reference>
<protein>
    <submittedName>
        <fullName evidence="5">ArsR family transcriptional regulator</fullName>
    </submittedName>
</protein>
<dbReference type="InterPro" id="IPR036388">
    <property type="entry name" value="WH-like_DNA-bd_sf"/>
</dbReference>
<evidence type="ECO:0000256" key="3">
    <source>
        <dbReference type="ARBA" id="ARBA00023163"/>
    </source>
</evidence>
<dbReference type="InterPro" id="IPR001845">
    <property type="entry name" value="HTH_ArsR_DNA-bd_dom"/>
</dbReference>
<evidence type="ECO:0000313" key="5">
    <source>
        <dbReference type="EMBL" id="AJF07034.1"/>
    </source>
</evidence>
<dbReference type="NCBIfam" id="NF033788">
    <property type="entry name" value="HTH_metalloreg"/>
    <property type="match status" value="1"/>
</dbReference>
<keyword evidence="6" id="KW-1185">Reference proteome</keyword>
<dbReference type="PROSITE" id="PS50987">
    <property type="entry name" value="HTH_ARSR_2"/>
    <property type="match status" value="1"/>
</dbReference>
<feature type="domain" description="HTH arsR-type" evidence="4">
    <location>
        <begin position="4"/>
        <end position="98"/>
    </location>
</feature>
<dbReference type="OrthoDB" id="9800049at2"/>
<gene>
    <name evidence="5" type="ORF">GSUB_11295</name>
</gene>
<evidence type="ECO:0000313" key="6">
    <source>
        <dbReference type="Proteomes" id="UP000035036"/>
    </source>
</evidence>
<dbReference type="InterPro" id="IPR051081">
    <property type="entry name" value="HTH_MetalResp_TranReg"/>
</dbReference>
<dbReference type="KEGG" id="gsb:GSUB_11295"/>
<dbReference type="Gene3D" id="1.10.10.10">
    <property type="entry name" value="Winged helix-like DNA-binding domain superfamily/Winged helix DNA-binding domain"/>
    <property type="match status" value="1"/>
</dbReference>
<dbReference type="PANTHER" id="PTHR33154:SF18">
    <property type="entry name" value="ARSENICAL RESISTANCE OPERON REPRESSOR"/>
    <property type="match status" value="1"/>
</dbReference>
<name>A0A0B5FQZ3_9BACT</name>
<keyword evidence="2" id="KW-0238">DNA-binding</keyword>
<dbReference type="InterPro" id="IPR011991">
    <property type="entry name" value="ArsR-like_HTH"/>
</dbReference>
<dbReference type="HOGENOM" id="CLU_097806_3_3_7"/>